<dbReference type="GO" id="GO:0006614">
    <property type="term" value="P:SRP-dependent cotranslational protein targeting to membrane"/>
    <property type="evidence" value="ECO:0007669"/>
    <property type="project" value="InterPro"/>
</dbReference>
<dbReference type="STRING" id="1548018.LS64_02365"/>
<evidence type="ECO:0000259" key="9">
    <source>
        <dbReference type="PROSITE" id="PS00300"/>
    </source>
</evidence>
<organism evidence="11 12">
    <name type="scientific">Helicobacter saguini</name>
    <dbReference type="NCBI Taxonomy" id="1548018"/>
    <lineage>
        <taxon>Bacteria</taxon>
        <taxon>Pseudomonadati</taxon>
        <taxon>Campylobacterota</taxon>
        <taxon>Epsilonproteobacteria</taxon>
        <taxon>Campylobacterales</taxon>
        <taxon>Helicobacteraceae</taxon>
        <taxon>Helicobacter</taxon>
    </lineage>
</organism>
<comment type="subunit">
    <text evidence="8">Part of the signal recognition particle protein translocation system, which is composed of SRP and FtsY.</text>
</comment>
<dbReference type="FunFam" id="3.40.50.300:FF:000053">
    <property type="entry name" value="Signal recognition particle receptor FtsY"/>
    <property type="match status" value="1"/>
</dbReference>
<evidence type="ECO:0000256" key="1">
    <source>
        <dbReference type="ARBA" id="ARBA00022475"/>
    </source>
</evidence>
<name>A0A099BCI3_9HELI</name>
<keyword evidence="6 8" id="KW-0472">Membrane</keyword>
<dbReference type="InterPro" id="IPR042101">
    <property type="entry name" value="SRP54_N_sf"/>
</dbReference>
<dbReference type="GO" id="GO:0005886">
    <property type="term" value="C:plasma membrane"/>
    <property type="evidence" value="ECO:0007669"/>
    <property type="project" value="UniProtKB-SubCell"/>
</dbReference>
<reference evidence="11 12" key="1">
    <citation type="journal article" date="2014" name="Genome Announc.">
        <title>Draft genome sequences of eight enterohepatic helicobacter species isolated from both laboratory and wild rodents.</title>
        <authorList>
            <person name="Sheh A."/>
            <person name="Shen Z."/>
            <person name="Fox J.G."/>
        </authorList>
    </citation>
    <scope>NUCLEOTIDE SEQUENCE [LARGE SCALE GENOMIC DNA]</scope>
    <source>
        <strain evidence="11 12">MIT 97-6194</strain>
    </source>
</reference>
<protein>
    <recommendedName>
        <fullName evidence="8">Signal recognition particle receptor FtsY</fullName>
        <shortName evidence="8">SRP receptor</shortName>
        <ecNumber evidence="8">3.6.5.4</ecNumber>
    </recommendedName>
</protein>
<dbReference type="EMBL" id="JRMP02000007">
    <property type="protein sequence ID" value="TLD94478.1"/>
    <property type="molecule type" value="Genomic_DNA"/>
</dbReference>
<keyword evidence="1 8" id="KW-1003">Cell membrane</keyword>
<dbReference type="PANTHER" id="PTHR43134:SF1">
    <property type="entry name" value="SIGNAL RECOGNITION PARTICLE RECEPTOR SUBUNIT ALPHA"/>
    <property type="match status" value="1"/>
</dbReference>
<reference evidence="10 13" key="4">
    <citation type="submission" date="2019-12" db="EMBL/GenBank/DDBJ databases">
        <title>Multi-Generational Helicobacter saguini Isolates.</title>
        <authorList>
            <person name="Mannion A."/>
            <person name="Shen Z."/>
            <person name="Fox J.G."/>
        </authorList>
    </citation>
    <scope>NUCLEOTIDE SEQUENCE [LARGE SCALE GENOMIC DNA]</scope>
    <source>
        <strain evidence="10">16-048</strain>
        <strain evidence="13">16-048 (F4)</strain>
    </source>
</reference>
<dbReference type="SMART" id="SM00962">
    <property type="entry name" value="SRP54"/>
    <property type="match status" value="1"/>
</dbReference>
<keyword evidence="2 8" id="KW-0963">Cytoplasm</keyword>
<comment type="function">
    <text evidence="8">Involved in targeting and insertion of nascent membrane proteins into the cytoplasmic membrane. Acts as a receptor for the complex formed by the signal recognition particle (SRP) and the ribosome-nascent chain (RNC).</text>
</comment>
<dbReference type="OrthoDB" id="9804720at2"/>
<feature type="binding site" evidence="8">
    <location>
        <begin position="173"/>
        <end position="177"/>
    </location>
    <ligand>
        <name>GTP</name>
        <dbReference type="ChEBI" id="CHEBI:37565"/>
    </ligand>
</feature>
<dbReference type="AlphaFoldDB" id="A0A099BCI3"/>
<dbReference type="Proteomes" id="UP000029714">
    <property type="component" value="Unassembled WGS sequence"/>
</dbReference>
<dbReference type="HAMAP" id="MF_00920">
    <property type="entry name" value="FtsY"/>
    <property type="match status" value="1"/>
</dbReference>
<dbReference type="CDD" id="cd17874">
    <property type="entry name" value="FtsY"/>
    <property type="match status" value="1"/>
</dbReference>
<proteinExistence type="inferred from homology"/>
<feature type="domain" description="SRP54-type proteins GTP-binding" evidence="9">
    <location>
        <begin position="258"/>
        <end position="271"/>
    </location>
</feature>
<dbReference type="Gene3D" id="3.40.50.300">
    <property type="entry name" value="P-loop containing nucleotide triphosphate hydrolases"/>
    <property type="match status" value="1"/>
</dbReference>
<sequence>MFNFLKKTSQNIIQMLGKKTQKISKDALEEILIESDISYDIIEKMLDNLGENITRAELKVAFERFFRGESYYDKVKFSEITHSPIVYLVFGVNGAGKTTSIAKLAKRFKNGGKKVILGAGDTFRAAAVEQLELWSEKIGVEIITTKMAADPSALAFDTINAARARKMDYAIIDTAGRLPNQINLKNELIKISKTCAKALDNAPFHRILVLDGTQGSNAISQASIFNESLNLDGIILTKMDGTAKGGAILSIIHELRLPIIYLGMGEKEDDLVPFNESDFINGFLDSIFE</sequence>
<accession>A0A099BCI3</accession>
<dbReference type="InterPro" id="IPR027417">
    <property type="entry name" value="P-loop_NTPase"/>
</dbReference>
<dbReference type="GO" id="GO:0003924">
    <property type="term" value="F:GTPase activity"/>
    <property type="evidence" value="ECO:0007669"/>
    <property type="project" value="UniProtKB-UniRule"/>
</dbReference>
<dbReference type="GO" id="GO:0005525">
    <property type="term" value="F:GTP binding"/>
    <property type="evidence" value="ECO:0007669"/>
    <property type="project" value="UniProtKB-UniRule"/>
</dbReference>
<dbReference type="SMART" id="SM00382">
    <property type="entry name" value="AAA"/>
    <property type="match status" value="1"/>
</dbReference>
<comment type="subcellular location">
    <subcellularLocation>
        <location evidence="8">Cell membrane</location>
        <topology evidence="8">Peripheral membrane protein</topology>
        <orientation evidence="8">Cytoplasmic side</orientation>
    </subcellularLocation>
    <subcellularLocation>
        <location evidence="8">Cytoplasm</location>
    </subcellularLocation>
</comment>
<dbReference type="Pfam" id="PF00448">
    <property type="entry name" value="SRP54"/>
    <property type="match status" value="1"/>
</dbReference>
<dbReference type="SUPFAM" id="SSF47364">
    <property type="entry name" value="Domain of the SRP/SRP receptor G-proteins"/>
    <property type="match status" value="1"/>
</dbReference>
<dbReference type="InterPro" id="IPR000897">
    <property type="entry name" value="SRP54_GTPase_dom"/>
</dbReference>
<dbReference type="Proteomes" id="UP000477070">
    <property type="component" value="Unassembled WGS sequence"/>
</dbReference>
<evidence type="ECO:0000256" key="2">
    <source>
        <dbReference type="ARBA" id="ARBA00022490"/>
    </source>
</evidence>
<evidence type="ECO:0000256" key="7">
    <source>
        <dbReference type="ARBA" id="ARBA00023170"/>
    </source>
</evidence>
<feature type="binding site" evidence="8">
    <location>
        <begin position="91"/>
        <end position="98"/>
    </location>
    <ligand>
        <name>GTP</name>
        <dbReference type="ChEBI" id="CHEBI:37565"/>
    </ligand>
</feature>
<evidence type="ECO:0000313" key="11">
    <source>
        <dbReference type="EMBL" id="TLD94478.1"/>
    </source>
</evidence>
<keyword evidence="12" id="KW-1185">Reference proteome</keyword>
<keyword evidence="4 8" id="KW-0378">Hydrolase</keyword>
<dbReference type="EMBL" id="QBIU01000001">
    <property type="protein sequence ID" value="MWV68769.1"/>
    <property type="molecule type" value="Genomic_DNA"/>
</dbReference>
<evidence type="ECO:0000256" key="3">
    <source>
        <dbReference type="ARBA" id="ARBA00022741"/>
    </source>
</evidence>
<keyword evidence="5 8" id="KW-0342">GTP-binding</keyword>
<dbReference type="Gene3D" id="1.20.120.140">
    <property type="entry name" value="Signal recognition particle SRP54, nucleotide-binding domain"/>
    <property type="match status" value="1"/>
</dbReference>
<evidence type="ECO:0000313" key="13">
    <source>
        <dbReference type="Proteomes" id="UP000477070"/>
    </source>
</evidence>
<evidence type="ECO:0000256" key="5">
    <source>
        <dbReference type="ARBA" id="ARBA00023134"/>
    </source>
</evidence>
<dbReference type="InterPro" id="IPR004390">
    <property type="entry name" value="SR_rcpt_FtsY"/>
</dbReference>
<dbReference type="InterPro" id="IPR003593">
    <property type="entry name" value="AAA+_ATPase"/>
</dbReference>
<keyword evidence="3 8" id="KW-0547">Nucleotide-binding</keyword>
<reference evidence="11" key="3">
    <citation type="submission" date="2018-04" db="EMBL/GenBank/DDBJ databases">
        <authorList>
            <person name="Sheh A."/>
            <person name="Shen Z."/>
            <person name="Mannion A.J."/>
            <person name="Fox J.G."/>
        </authorList>
    </citation>
    <scope>NUCLEOTIDE SEQUENCE</scope>
    <source>
        <strain evidence="11">MIT 97-6194</strain>
    </source>
</reference>
<dbReference type="SUPFAM" id="SSF52540">
    <property type="entry name" value="P-loop containing nucleoside triphosphate hydrolases"/>
    <property type="match status" value="1"/>
</dbReference>
<dbReference type="InterPro" id="IPR036225">
    <property type="entry name" value="SRP/SRP_N"/>
</dbReference>
<evidence type="ECO:0000256" key="4">
    <source>
        <dbReference type="ARBA" id="ARBA00022801"/>
    </source>
</evidence>
<evidence type="ECO:0000256" key="8">
    <source>
        <dbReference type="HAMAP-Rule" id="MF_00920"/>
    </source>
</evidence>
<keyword evidence="7 8" id="KW-0675">Receptor</keyword>
<comment type="caution">
    <text evidence="11">The sequence shown here is derived from an EMBL/GenBank/DDBJ whole genome shotgun (WGS) entry which is preliminary data.</text>
</comment>
<dbReference type="GO" id="GO:0005737">
    <property type="term" value="C:cytoplasm"/>
    <property type="evidence" value="ECO:0007669"/>
    <property type="project" value="UniProtKB-SubCell"/>
</dbReference>
<dbReference type="EC" id="3.6.5.4" evidence="8"/>
<dbReference type="PANTHER" id="PTHR43134">
    <property type="entry name" value="SIGNAL RECOGNITION PARTICLE RECEPTOR SUBUNIT ALPHA"/>
    <property type="match status" value="1"/>
</dbReference>
<dbReference type="NCBIfam" id="TIGR00064">
    <property type="entry name" value="ftsY"/>
    <property type="match status" value="1"/>
</dbReference>
<comment type="similarity">
    <text evidence="8">Belongs to the GTP-binding SRP family. FtsY subfamily.</text>
</comment>
<evidence type="ECO:0000313" key="12">
    <source>
        <dbReference type="Proteomes" id="UP000029714"/>
    </source>
</evidence>
<reference evidence="11 12" key="2">
    <citation type="journal article" date="2016" name="Infect. Immun.">
        <title>Helicobacter saguini, a Novel Helicobacter Isolated from Cotton-Top Tamarins with Ulcerative Colitis, Has Proinflammatory Properties and Induces Typhlocolitis and Dysplasia in Gnotobiotic IL-10-/- Mice.</title>
        <authorList>
            <person name="Shen Z."/>
            <person name="Mannion A."/>
            <person name="Whary M.T."/>
            <person name="Muthupalani S."/>
            <person name="Sheh A."/>
            <person name="Feng Y."/>
            <person name="Gong G."/>
            <person name="Vandamme P."/>
            <person name="Holcombe H.R."/>
            <person name="Paster B.J."/>
            <person name="Fox J.G."/>
        </authorList>
    </citation>
    <scope>NUCLEOTIDE SEQUENCE [LARGE SCALE GENOMIC DNA]</scope>
    <source>
        <strain evidence="11 12">MIT 97-6194</strain>
    </source>
</reference>
<dbReference type="PROSITE" id="PS00300">
    <property type="entry name" value="SRP54"/>
    <property type="match status" value="1"/>
</dbReference>
<feature type="binding site" evidence="8">
    <location>
        <begin position="237"/>
        <end position="240"/>
    </location>
    <ligand>
        <name>GTP</name>
        <dbReference type="ChEBI" id="CHEBI:37565"/>
    </ligand>
</feature>
<gene>
    <name evidence="8 11" type="primary">ftsY</name>
    <name evidence="10" type="ORF">DCO61_01680</name>
    <name evidence="11" type="ORF">LS64_006010</name>
</gene>
<evidence type="ECO:0000313" key="10">
    <source>
        <dbReference type="EMBL" id="MWV68769.1"/>
    </source>
</evidence>
<dbReference type="GO" id="GO:0005047">
    <property type="term" value="F:signal recognition particle binding"/>
    <property type="evidence" value="ECO:0007669"/>
    <property type="project" value="TreeGrafter"/>
</dbReference>
<dbReference type="RefSeq" id="WP_034570107.1">
    <property type="nucleotide sequence ID" value="NZ_JRMP02000007.1"/>
</dbReference>
<evidence type="ECO:0000256" key="6">
    <source>
        <dbReference type="ARBA" id="ARBA00023136"/>
    </source>
</evidence>
<comment type="catalytic activity">
    <reaction evidence="8">
        <text>GTP + H2O = GDP + phosphate + H(+)</text>
        <dbReference type="Rhea" id="RHEA:19669"/>
        <dbReference type="ChEBI" id="CHEBI:15377"/>
        <dbReference type="ChEBI" id="CHEBI:15378"/>
        <dbReference type="ChEBI" id="CHEBI:37565"/>
        <dbReference type="ChEBI" id="CHEBI:43474"/>
        <dbReference type="ChEBI" id="CHEBI:58189"/>
        <dbReference type="EC" id="3.6.5.4"/>
    </reaction>
</comment>